<proteinExistence type="inferred from homology"/>
<feature type="region of interest" description="Disordered" evidence="2">
    <location>
        <begin position="26"/>
        <end position="154"/>
    </location>
</feature>
<dbReference type="FunCoup" id="S2JCR8">
    <property type="interactions" value="713"/>
</dbReference>
<dbReference type="CDD" id="cd10206">
    <property type="entry name" value="ASKHA_NBD_Arp8-like"/>
    <property type="match status" value="1"/>
</dbReference>
<protein>
    <submittedName>
        <fullName evidence="3">Uncharacterized protein</fullName>
    </submittedName>
</protein>
<dbReference type="Gene3D" id="3.30.420.40">
    <property type="match status" value="3"/>
</dbReference>
<sequence>MADHQHSNNFLKNLSQKKYAWMEEATAPASPVANASGPAASTQSAQASSSSPDARSKNKDISTTASSSTPKKTKKQKLNTESNHDHASTPASSKSSTSKHKKGSSPPPSSSSTTTKREKPGPKPGRKSNAAHLSKTSAPSSPSIATENGSRHVNEENDQPAATFADSMKDQPLFKYTTFPVKGYNILPTRNITSNYAKNDTSYFPGHKTGGEELLPNAEEEWRDTIIIHPGSRNLRIGLASEAFPISVPHVIARKLNTPVNTTDDNMDIDQPEVNQEEYDYALEEIRGELRWRMKNAKRRAVPNAEGQVIGFNATAVKETILDHNDPYKVEWTEVNKDIPYFVGEKALNVPVSKNSLYSVRYPWKNGTLNNQDYTSVNAVLSDLEAIWTDVIVNDLEVERADFKSCNVVLVIPDKLDHNYICDLVTMMLRYMKFKAVIVQQESTAATYGAGVSSAVVVDIGAQKTNIVCIEDGVCQLESRMSIRLGGDDITKTFASFLLKNKFPYADIDLSTTYDWRLAETLKEKWCTMNEADISVQVYDFFARTPFKPTLKYQCKVYDEVFLAPLCLVYPNILPPKSKKANWVNKNVTDDVIEDANNVRLNNMQYDSFPIDVAIAQSIVSAANGSEEKLKRYFTSIILVGGGGKVVNFSRVLEDRVLSTIIAQKANIDRVEVVPAPRELDPEVLVWKGASVMAKLDSAKDMWIADEEWEQVGARCLRERALLM</sequence>
<evidence type="ECO:0000256" key="1">
    <source>
        <dbReference type="RuleBase" id="RU000487"/>
    </source>
</evidence>
<dbReference type="Pfam" id="PF00022">
    <property type="entry name" value="Actin"/>
    <property type="match status" value="1"/>
</dbReference>
<feature type="compositionally biased region" description="Polar residues" evidence="2">
    <location>
        <begin position="134"/>
        <end position="148"/>
    </location>
</feature>
<dbReference type="OMA" id="AYKCMWA"/>
<evidence type="ECO:0000313" key="3">
    <source>
        <dbReference type="EMBL" id="EPB86247.1"/>
    </source>
</evidence>
<gene>
    <name evidence="3" type="ORF">HMPREF1544_06975</name>
</gene>
<name>S2JCR8_MUCC1</name>
<dbReference type="EMBL" id="KE123993">
    <property type="protein sequence ID" value="EPB86247.1"/>
    <property type="molecule type" value="Genomic_DNA"/>
</dbReference>
<reference evidence="4" key="1">
    <citation type="submission" date="2013-05" db="EMBL/GenBank/DDBJ databases">
        <title>The Genome sequence of Mucor circinelloides f. circinelloides 1006PhL.</title>
        <authorList>
            <consortium name="The Broad Institute Genomics Platform"/>
            <person name="Cuomo C."/>
            <person name="Earl A."/>
            <person name="Findley K."/>
            <person name="Lee S.C."/>
            <person name="Walker B."/>
            <person name="Young S."/>
            <person name="Zeng Q."/>
            <person name="Gargeya S."/>
            <person name="Fitzgerald M."/>
            <person name="Haas B."/>
            <person name="Abouelleil A."/>
            <person name="Allen A.W."/>
            <person name="Alvarado L."/>
            <person name="Arachchi H.M."/>
            <person name="Berlin A.M."/>
            <person name="Chapman S.B."/>
            <person name="Gainer-Dewar J."/>
            <person name="Goldberg J."/>
            <person name="Griggs A."/>
            <person name="Gujja S."/>
            <person name="Hansen M."/>
            <person name="Howarth C."/>
            <person name="Imamovic A."/>
            <person name="Ireland A."/>
            <person name="Larimer J."/>
            <person name="McCowan C."/>
            <person name="Murphy C."/>
            <person name="Pearson M."/>
            <person name="Poon T.W."/>
            <person name="Priest M."/>
            <person name="Roberts A."/>
            <person name="Saif S."/>
            <person name="Shea T."/>
            <person name="Sisk P."/>
            <person name="Sykes S."/>
            <person name="Wortman J."/>
            <person name="Nusbaum C."/>
            <person name="Birren B."/>
        </authorList>
    </citation>
    <scope>NUCLEOTIDE SEQUENCE [LARGE SCALE GENOMIC DNA]</scope>
    <source>
        <strain evidence="4">1006PhL</strain>
    </source>
</reference>
<accession>S2JCR8</accession>
<dbReference type="AlphaFoldDB" id="S2JCR8"/>
<dbReference type="InterPro" id="IPR043129">
    <property type="entry name" value="ATPase_NBD"/>
</dbReference>
<comment type="similarity">
    <text evidence="1">Belongs to the actin family.</text>
</comment>
<dbReference type="eggNOG" id="KOG0797">
    <property type="taxonomic scope" value="Eukaryota"/>
</dbReference>
<dbReference type="Proteomes" id="UP000014254">
    <property type="component" value="Unassembled WGS sequence"/>
</dbReference>
<dbReference type="PANTHER" id="PTHR11937">
    <property type="entry name" value="ACTIN"/>
    <property type="match status" value="1"/>
</dbReference>
<organism evidence="3 4">
    <name type="scientific">Mucor circinelloides f. circinelloides (strain 1006PhL)</name>
    <name type="common">Mucormycosis agent</name>
    <name type="synonym">Calyptromyces circinelloides</name>
    <dbReference type="NCBI Taxonomy" id="1220926"/>
    <lineage>
        <taxon>Eukaryota</taxon>
        <taxon>Fungi</taxon>
        <taxon>Fungi incertae sedis</taxon>
        <taxon>Mucoromycota</taxon>
        <taxon>Mucoromycotina</taxon>
        <taxon>Mucoromycetes</taxon>
        <taxon>Mucorales</taxon>
        <taxon>Mucorineae</taxon>
        <taxon>Mucoraceae</taxon>
        <taxon>Mucor</taxon>
    </lineage>
</organism>
<evidence type="ECO:0000256" key="2">
    <source>
        <dbReference type="SAM" id="MobiDB-lite"/>
    </source>
</evidence>
<evidence type="ECO:0000313" key="4">
    <source>
        <dbReference type="Proteomes" id="UP000014254"/>
    </source>
</evidence>
<dbReference type="InParanoid" id="S2JCR8"/>
<feature type="compositionally biased region" description="Low complexity" evidence="2">
    <location>
        <begin position="35"/>
        <end position="53"/>
    </location>
</feature>
<dbReference type="SMART" id="SM00268">
    <property type="entry name" value="ACTIN"/>
    <property type="match status" value="1"/>
</dbReference>
<dbReference type="STRING" id="1220926.S2JCR8"/>
<keyword evidence="4" id="KW-1185">Reference proteome</keyword>
<dbReference type="OrthoDB" id="5572108at2759"/>
<dbReference type="Gene3D" id="3.90.640.10">
    <property type="entry name" value="Actin, Chain A, domain 4"/>
    <property type="match status" value="1"/>
</dbReference>
<dbReference type="VEuPathDB" id="FungiDB:HMPREF1544_06975"/>
<dbReference type="InterPro" id="IPR004000">
    <property type="entry name" value="Actin"/>
</dbReference>
<dbReference type="SUPFAM" id="SSF53067">
    <property type="entry name" value="Actin-like ATPase domain"/>
    <property type="match status" value="2"/>
</dbReference>